<protein>
    <recommendedName>
        <fullName evidence="8">DNA excision repair protein ERCC-6-like 2</fullName>
    </recommendedName>
</protein>
<reference evidence="6" key="4">
    <citation type="submission" date="2025-08" db="UniProtKB">
        <authorList>
            <consortium name="Ensembl"/>
        </authorList>
    </citation>
    <scope>IDENTIFICATION</scope>
</reference>
<reference evidence="7" key="1">
    <citation type="journal article" date="2006" name="Science">
        <title>Ancient noncoding elements conserved in the human genome.</title>
        <authorList>
            <person name="Venkatesh B."/>
            <person name="Kirkness E.F."/>
            <person name="Loh Y.H."/>
            <person name="Halpern A.L."/>
            <person name="Lee A.P."/>
            <person name="Johnson J."/>
            <person name="Dandona N."/>
            <person name="Viswanathan L.D."/>
            <person name="Tay A."/>
            <person name="Venter J.C."/>
            <person name="Strausberg R.L."/>
            <person name="Brenner S."/>
        </authorList>
    </citation>
    <scope>NUCLEOTIDE SEQUENCE [LARGE SCALE GENOMIC DNA]</scope>
</reference>
<gene>
    <name evidence="6" type="primary">ercc6l2</name>
</gene>
<feature type="compositionally biased region" description="Acidic residues" evidence="3">
    <location>
        <begin position="807"/>
        <end position="826"/>
    </location>
</feature>
<proteinExistence type="predicted"/>
<dbReference type="InterPro" id="IPR038718">
    <property type="entry name" value="SNF2-like_sf"/>
</dbReference>
<feature type="compositionally biased region" description="Polar residues" evidence="3">
    <location>
        <begin position="751"/>
        <end position="764"/>
    </location>
</feature>
<dbReference type="Gene3D" id="2.30.30.140">
    <property type="match status" value="1"/>
</dbReference>
<dbReference type="Proteomes" id="UP000314986">
    <property type="component" value="Unassembled WGS sequence"/>
</dbReference>
<dbReference type="InterPro" id="IPR000330">
    <property type="entry name" value="SNF2_N"/>
</dbReference>
<keyword evidence="2" id="KW-0067">ATP-binding</keyword>
<dbReference type="Pfam" id="PF00271">
    <property type="entry name" value="Helicase_C"/>
    <property type="match status" value="1"/>
</dbReference>
<keyword evidence="2" id="KW-0347">Helicase</keyword>
<dbReference type="InterPro" id="IPR050496">
    <property type="entry name" value="SNF2_RAD54_helicase_repair"/>
</dbReference>
<accession>A0A4W3IFX3</accession>
<dbReference type="GeneTree" id="ENSGT00940000161328"/>
<dbReference type="GO" id="GO:0004386">
    <property type="term" value="F:helicase activity"/>
    <property type="evidence" value="ECO:0007669"/>
    <property type="project" value="UniProtKB-KW"/>
</dbReference>
<dbReference type="InterPro" id="IPR058052">
    <property type="entry name" value="DEXHc_ERCC6L2"/>
</dbReference>
<keyword evidence="7" id="KW-1185">Reference proteome</keyword>
<dbReference type="InterPro" id="IPR027417">
    <property type="entry name" value="P-loop_NTPase"/>
</dbReference>
<dbReference type="PROSITE" id="PS51194">
    <property type="entry name" value="HELICASE_CTER"/>
    <property type="match status" value="1"/>
</dbReference>
<feature type="region of interest" description="Disordered" evidence="3">
    <location>
        <begin position="1311"/>
        <end position="1335"/>
    </location>
</feature>
<evidence type="ECO:0000256" key="2">
    <source>
        <dbReference type="ARBA" id="ARBA00022806"/>
    </source>
</evidence>
<evidence type="ECO:0000259" key="5">
    <source>
        <dbReference type="PROSITE" id="PS51194"/>
    </source>
</evidence>
<keyword evidence="1" id="KW-0378">Hydrolase</keyword>
<organism evidence="6 7">
    <name type="scientific">Callorhinchus milii</name>
    <name type="common">Ghost shark</name>
    <dbReference type="NCBI Taxonomy" id="7868"/>
    <lineage>
        <taxon>Eukaryota</taxon>
        <taxon>Metazoa</taxon>
        <taxon>Chordata</taxon>
        <taxon>Craniata</taxon>
        <taxon>Vertebrata</taxon>
        <taxon>Chondrichthyes</taxon>
        <taxon>Holocephali</taxon>
        <taxon>Chimaeriformes</taxon>
        <taxon>Callorhinchidae</taxon>
        <taxon>Callorhinchus</taxon>
    </lineage>
</organism>
<feature type="domain" description="Helicase ATP-binding" evidence="4">
    <location>
        <begin position="141"/>
        <end position="326"/>
    </location>
</feature>
<feature type="region of interest" description="Disordered" evidence="3">
    <location>
        <begin position="751"/>
        <end position="780"/>
    </location>
</feature>
<evidence type="ECO:0008006" key="8">
    <source>
        <dbReference type="Google" id="ProtNLM"/>
    </source>
</evidence>
<dbReference type="PANTHER" id="PTHR45629">
    <property type="entry name" value="SNF2/RAD54 FAMILY MEMBER"/>
    <property type="match status" value="1"/>
</dbReference>
<dbReference type="SUPFAM" id="SSF52540">
    <property type="entry name" value="P-loop containing nucleoside triphosphate hydrolases"/>
    <property type="match status" value="2"/>
</dbReference>
<dbReference type="CDD" id="cd20400">
    <property type="entry name" value="Tudor_ERCC6L2"/>
    <property type="match status" value="1"/>
</dbReference>
<dbReference type="InterPro" id="IPR049730">
    <property type="entry name" value="SNF2/RAD54-like_C"/>
</dbReference>
<dbReference type="GO" id="GO:0016787">
    <property type="term" value="F:hydrolase activity"/>
    <property type="evidence" value="ECO:0007669"/>
    <property type="project" value="UniProtKB-KW"/>
</dbReference>
<feature type="domain" description="Helicase C-terminal" evidence="5">
    <location>
        <begin position="517"/>
        <end position="675"/>
    </location>
</feature>
<dbReference type="Ensembl" id="ENSCMIT00000026796.1">
    <property type="protein sequence ID" value="ENSCMIP00000026366.1"/>
    <property type="gene ID" value="ENSCMIG00000011546.1"/>
</dbReference>
<evidence type="ECO:0000313" key="7">
    <source>
        <dbReference type="Proteomes" id="UP000314986"/>
    </source>
</evidence>
<dbReference type="SMART" id="SM00487">
    <property type="entry name" value="DEXDc"/>
    <property type="match status" value="1"/>
</dbReference>
<dbReference type="Pfam" id="PF00176">
    <property type="entry name" value="SNF2-rel_dom"/>
    <property type="match status" value="1"/>
</dbReference>
<dbReference type="CDD" id="cd18005">
    <property type="entry name" value="DEXHc_ERCC6L2"/>
    <property type="match status" value="1"/>
</dbReference>
<feature type="compositionally biased region" description="Basic and acidic residues" evidence="3">
    <location>
        <begin position="877"/>
        <end position="886"/>
    </location>
</feature>
<reference evidence="6" key="5">
    <citation type="submission" date="2025-09" db="UniProtKB">
        <authorList>
            <consortium name="Ensembl"/>
        </authorList>
    </citation>
    <scope>IDENTIFICATION</scope>
</reference>
<dbReference type="SMART" id="SM00490">
    <property type="entry name" value="HELICc"/>
    <property type="match status" value="1"/>
</dbReference>
<feature type="region of interest" description="Disordered" evidence="3">
    <location>
        <begin position="984"/>
        <end position="1003"/>
    </location>
</feature>
<evidence type="ECO:0000256" key="1">
    <source>
        <dbReference type="ARBA" id="ARBA00022801"/>
    </source>
</evidence>
<sequence length="1468" mass="165901">MTMIDFPTPSATLRQPPPPPHSHRWYPGDQVLAPFSKDGKLYEATVKTISTDEHGKTVAIVKFSSFNDETVLINTLRRRKKKEPFQGSIFDDEDLEKPFFHDKKPPGPAVSLKLSEDGVCVPYTINRYLRDYQRNGIKFLYKHYISGKGCILGDDMGLGKTIQVISFLAAVLHKRGTREDIENNMPEFVLKSMKKESRAIHDKIFLIVAPLSVLYNWKEELETWGYFRVYILHGNKKDHAFRGIRRKKCEIALTTYETLRLCLNDINSIEWSAVFVDEAHKIKNPKAQITQAMKALKCRVRIGLTGTILQNNVEELWCVMDWAVTGCLGNRSRFKEDFGNPIEFGQRHTATKRELAMGRKAMRKLAKQMSYWFLRRTKAIISDQLPKKDDRVVYCSLTEFQKMVYQAVLQTEDIMLVLRGWDPCDCNSGRKRKSCCYKQNQYGNTVRQIYFSYLALLRKVSNHVALLQPDDSTSKMQASTVKRVCEQVFHKFPEFVQQSKQAAFETISDPKYSGKMKVLQLLLEHFRRNHDKVLLFSLSTKLLDVLEKYCMAAGLDYRRLDGGTKSEERVRIVKEFNSTQDINICLVSTMAGGLGLNFVGANIVVMFDATWNPANDLQAIDRVYRIGQCRDVKVFRLISLGTVEEIMYLRQVYKQQLHCAVVGSENAKRYFSAVQGSKEHPGELFGIHNLFRFRTGGACLTRDIMKREGQVEAGMMTAATQLREEPPAPKLETVSLPSSQAAMSCSQLFDFSSDSETEPSLVTKSKNDKGRTKETSNSADMRGQLTLLQCGFSKLLEGKIDTREECSENDSSSDNESSDSQCEEETSSNVIGAPLAKADLRLNYTTTSEPQSAAHGHTLCAKEKVCQNWSDSSDSEADLRSEHEHPGTSGNAAVALGTDSNTEESDDVILPSQAAEQKKKTLAKKKTGRDFLSEDLESAGHVSDESDDIEISTEMPAKKVNQSKHTAEEHRKGFCNKPQLLQNTAHHDSSEDSENIGEFTSSGEDVPIKRTRLITEQSRVQFCHKPRPEKVAKGKAKWVKFKEGSPQHIRANRKWSHEEQAGSMDKLLGDVQEVAFVHSNQRVIGSSKAENRMSRTALRDVFELNRYSQIPANLNTSETFQETDDVRTSPQKSFQKHLTSESPALPGLLSIVHPVTQTKEKAHQVRATTFLSGKTPKGICRKQLSEMPGHFKVGSLQELPKHILSSASTQRLTMLMPRSRFSTTTGCSTSEDANSSLIQELSGEETNHFRKQHLQERAVCFEMQNEINSEKYDCNCRPHNVKRNRRFSKEHSHNYCTKDNGSRYCTTSEVCSSTAPTKNKPPKKSEKSSRDSVNLQHSYKETGLSEKGSTCKSDNKQGIITQCKADSVTELLGDTSILDELFERRKPTALQPKKVSGHAPKGKTKSKDFWDFLNEASDGYVSALTDLSVTERLCESAPLNSKEREKGSLWKKNEKFLWKKDDPENDPD</sequence>
<dbReference type="PANTHER" id="PTHR45629:SF7">
    <property type="entry name" value="DNA EXCISION REPAIR PROTEIN ERCC-6-RELATED"/>
    <property type="match status" value="1"/>
</dbReference>
<evidence type="ECO:0000256" key="3">
    <source>
        <dbReference type="SAM" id="MobiDB-lite"/>
    </source>
</evidence>
<evidence type="ECO:0000259" key="4">
    <source>
        <dbReference type="PROSITE" id="PS51192"/>
    </source>
</evidence>
<dbReference type="Gene3D" id="3.40.50.10810">
    <property type="entry name" value="Tandem AAA-ATPase domain"/>
    <property type="match status" value="1"/>
</dbReference>
<dbReference type="GO" id="GO:0005524">
    <property type="term" value="F:ATP binding"/>
    <property type="evidence" value="ECO:0007669"/>
    <property type="project" value="InterPro"/>
</dbReference>
<feature type="region of interest" description="Disordered" evidence="3">
    <location>
        <begin position="871"/>
        <end position="926"/>
    </location>
</feature>
<dbReference type="PROSITE" id="PS51192">
    <property type="entry name" value="HELICASE_ATP_BIND_1"/>
    <property type="match status" value="1"/>
</dbReference>
<dbReference type="GO" id="GO:0005634">
    <property type="term" value="C:nucleus"/>
    <property type="evidence" value="ECO:0007669"/>
    <property type="project" value="UniProtKB-SubCell"/>
</dbReference>
<reference evidence="7" key="2">
    <citation type="journal article" date="2007" name="PLoS Biol.">
        <title>Survey sequencing and comparative analysis of the elephant shark (Callorhinchus milii) genome.</title>
        <authorList>
            <person name="Venkatesh B."/>
            <person name="Kirkness E.F."/>
            <person name="Loh Y.H."/>
            <person name="Halpern A.L."/>
            <person name="Lee A.P."/>
            <person name="Johnson J."/>
            <person name="Dandona N."/>
            <person name="Viswanathan L.D."/>
            <person name="Tay A."/>
            <person name="Venter J.C."/>
            <person name="Strausberg R.L."/>
            <person name="Brenner S."/>
        </authorList>
    </citation>
    <scope>NUCLEOTIDE SEQUENCE [LARGE SCALE GENOMIC DNA]</scope>
</reference>
<evidence type="ECO:0000313" key="6">
    <source>
        <dbReference type="Ensembl" id="ENSCMIP00000026366.1"/>
    </source>
</evidence>
<feature type="region of interest" description="Disordered" evidence="3">
    <location>
        <begin position="1"/>
        <end position="23"/>
    </location>
</feature>
<dbReference type="InterPro" id="IPR001650">
    <property type="entry name" value="Helicase_C-like"/>
</dbReference>
<reference evidence="7" key="3">
    <citation type="journal article" date="2014" name="Nature">
        <title>Elephant shark genome provides unique insights into gnathostome evolution.</title>
        <authorList>
            <consortium name="International Elephant Shark Genome Sequencing Consortium"/>
            <person name="Venkatesh B."/>
            <person name="Lee A.P."/>
            <person name="Ravi V."/>
            <person name="Maurya A.K."/>
            <person name="Lian M.M."/>
            <person name="Swann J.B."/>
            <person name="Ohta Y."/>
            <person name="Flajnik M.F."/>
            <person name="Sutoh Y."/>
            <person name="Kasahara M."/>
            <person name="Hoon S."/>
            <person name="Gangu V."/>
            <person name="Roy S.W."/>
            <person name="Irimia M."/>
            <person name="Korzh V."/>
            <person name="Kondrychyn I."/>
            <person name="Lim Z.W."/>
            <person name="Tay B.H."/>
            <person name="Tohari S."/>
            <person name="Kong K.W."/>
            <person name="Ho S."/>
            <person name="Lorente-Galdos B."/>
            <person name="Quilez J."/>
            <person name="Marques-Bonet T."/>
            <person name="Raney B.J."/>
            <person name="Ingham P.W."/>
            <person name="Tay A."/>
            <person name="Hillier L.W."/>
            <person name="Minx P."/>
            <person name="Boehm T."/>
            <person name="Wilson R.K."/>
            <person name="Brenner S."/>
            <person name="Warren W.C."/>
        </authorList>
    </citation>
    <scope>NUCLEOTIDE SEQUENCE [LARGE SCALE GENOMIC DNA]</scope>
</reference>
<feature type="region of interest" description="Disordered" evidence="3">
    <location>
        <begin position="803"/>
        <end position="834"/>
    </location>
</feature>
<dbReference type="CDD" id="cd18793">
    <property type="entry name" value="SF2_C_SNF"/>
    <property type="match status" value="1"/>
</dbReference>
<name>A0A4W3IFX3_CALMI</name>
<dbReference type="Gene3D" id="3.40.50.300">
    <property type="entry name" value="P-loop containing nucleotide triphosphate hydrolases"/>
    <property type="match status" value="1"/>
</dbReference>
<feature type="compositionally biased region" description="Basic and acidic residues" evidence="3">
    <location>
        <begin position="765"/>
        <end position="774"/>
    </location>
</feature>
<dbReference type="InterPro" id="IPR014001">
    <property type="entry name" value="Helicase_ATP-bd"/>
</dbReference>
<keyword evidence="2" id="KW-0547">Nucleotide-binding</keyword>